<proteinExistence type="predicted"/>
<evidence type="ECO:0000313" key="2">
    <source>
        <dbReference type="Proteomes" id="UP001239111"/>
    </source>
</evidence>
<evidence type="ECO:0000313" key="1">
    <source>
        <dbReference type="EMBL" id="KAJ8685422.1"/>
    </source>
</evidence>
<sequence>MKSLRFTVVGVDPCMINTPNVNIETDIYNRNEIDKNQQIKVSHKSNDYPKERFIKDMHDLDFKKDLRNYIIIGDFNINILENDKYSNELLNNFYETAYEPYFSEETRISSNVSDGTCIDNAFIRTNLNIEFYRIDQPFTDYYPLLLRASQPIHMKRISHNTRNQINYKIIVNKASEEIWEDILRLDDVNVATDLEKCQKLVGKSKIESKINNGLRKPWVTKGILAMISEKQNVYKRMKGNGNTVIRAEYKEIEKNMKNRLRIEKDNYERKSLKIM</sequence>
<dbReference type="Proteomes" id="UP001239111">
    <property type="component" value="Chromosome 1"/>
</dbReference>
<name>A0ACC2PSU4_9HYME</name>
<gene>
    <name evidence="1" type="ORF">QAD02_021215</name>
</gene>
<keyword evidence="2" id="KW-1185">Reference proteome</keyword>
<reference evidence="1" key="1">
    <citation type="submission" date="2023-04" db="EMBL/GenBank/DDBJ databases">
        <title>A chromosome-level genome assembly of the parasitoid wasp Eretmocerus hayati.</title>
        <authorList>
            <person name="Zhong Y."/>
            <person name="Liu S."/>
            <person name="Liu Y."/>
        </authorList>
    </citation>
    <scope>NUCLEOTIDE SEQUENCE</scope>
    <source>
        <strain evidence="1">ZJU_SS_LIU_2023</strain>
    </source>
</reference>
<accession>A0ACC2PSU4</accession>
<organism evidence="1 2">
    <name type="scientific">Eretmocerus hayati</name>
    <dbReference type="NCBI Taxonomy" id="131215"/>
    <lineage>
        <taxon>Eukaryota</taxon>
        <taxon>Metazoa</taxon>
        <taxon>Ecdysozoa</taxon>
        <taxon>Arthropoda</taxon>
        <taxon>Hexapoda</taxon>
        <taxon>Insecta</taxon>
        <taxon>Pterygota</taxon>
        <taxon>Neoptera</taxon>
        <taxon>Endopterygota</taxon>
        <taxon>Hymenoptera</taxon>
        <taxon>Apocrita</taxon>
        <taxon>Proctotrupomorpha</taxon>
        <taxon>Chalcidoidea</taxon>
        <taxon>Aphelinidae</taxon>
        <taxon>Aphelininae</taxon>
        <taxon>Eretmocerus</taxon>
    </lineage>
</organism>
<comment type="caution">
    <text evidence="1">The sequence shown here is derived from an EMBL/GenBank/DDBJ whole genome shotgun (WGS) entry which is preliminary data.</text>
</comment>
<protein>
    <submittedName>
        <fullName evidence="1">Uncharacterized protein</fullName>
    </submittedName>
</protein>
<dbReference type="EMBL" id="CM056741">
    <property type="protein sequence ID" value="KAJ8685422.1"/>
    <property type="molecule type" value="Genomic_DNA"/>
</dbReference>